<dbReference type="EMBL" id="JACHGJ010000022">
    <property type="protein sequence ID" value="MBB6482736.1"/>
    <property type="molecule type" value="Genomic_DNA"/>
</dbReference>
<organism evidence="1 2">
    <name type="scientific">Spirochaeta isovalerica</name>
    <dbReference type="NCBI Taxonomy" id="150"/>
    <lineage>
        <taxon>Bacteria</taxon>
        <taxon>Pseudomonadati</taxon>
        <taxon>Spirochaetota</taxon>
        <taxon>Spirochaetia</taxon>
        <taxon>Spirochaetales</taxon>
        <taxon>Spirochaetaceae</taxon>
        <taxon>Spirochaeta</taxon>
    </lineage>
</organism>
<protein>
    <submittedName>
        <fullName evidence="1">Uncharacterized protein</fullName>
    </submittedName>
</protein>
<dbReference type="Proteomes" id="UP000587760">
    <property type="component" value="Unassembled WGS sequence"/>
</dbReference>
<dbReference type="AlphaFoldDB" id="A0A841RGN9"/>
<name>A0A841RGN9_9SPIO</name>
<keyword evidence="2" id="KW-1185">Reference proteome</keyword>
<comment type="caution">
    <text evidence="1">The sequence shown here is derived from an EMBL/GenBank/DDBJ whole genome shotgun (WGS) entry which is preliminary data.</text>
</comment>
<evidence type="ECO:0000313" key="2">
    <source>
        <dbReference type="Proteomes" id="UP000587760"/>
    </source>
</evidence>
<sequence>MVVTNLNLVSYYLILNSLSMTFLGKRSETLNDARKACLKAIICLEKLVSDKVDAPFSEYEEKVKKISGLSDEARYELLRKVGFTIDCIIDGFGDNTKWQWHWVEIEGRFATVAKNLLNLKTYRVGNDPRSKGYTTRVKHMRLVLVLLQKAADGYRRKYELSTDHRLDDIKMAINYLSAQRRMYNVLGDNINYESLKKKIKIWQARAEADQKLKNLKRA</sequence>
<proteinExistence type="predicted"/>
<evidence type="ECO:0000313" key="1">
    <source>
        <dbReference type="EMBL" id="MBB6482736.1"/>
    </source>
</evidence>
<dbReference type="RefSeq" id="WP_246434184.1">
    <property type="nucleotide sequence ID" value="NZ_JACHGJ010000022.1"/>
</dbReference>
<reference evidence="1 2" key="1">
    <citation type="submission" date="2020-08" db="EMBL/GenBank/DDBJ databases">
        <title>Genomic Encyclopedia of Type Strains, Phase IV (KMG-IV): sequencing the most valuable type-strain genomes for metagenomic binning, comparative biology and taxonomic classification.</title>
        <authorList>
            <person name="Goeker M."/>
        </authorList>
    </citation>
    <scope>NUCLEOTIDE SEQUENCE [LARGE SCALE GENOMIC DNA]</scope>
    <source>
        <strain evidence="1 2">DSM 2461</strain>
    </source>
</reference>
<accession>A0A841RGN9</accession>
<gene>
    <name evidence="1" type="ORF">HNR50_004441</name>
</gene>